<keyword evidence="3 12" id="KW-0136">Cellulose degradation</keyword>
<feature type="active site" description="Proton acceptor" evidence="8">
    <location>
        <position position="420"/>
    </location>
</feature>
<feature type="binding site" evidence="9">
    <location>
        <position position="349"/>
    </location>
    <ligand>
        <name>substrate</name>
    </ligand>
</feature>
<feature type="active site" evidence="10">
    <location>
        <position position="245"/>
    </location>
</feature>
<dbReference type="GO" id="GO:0030245">
    <property type="term" value="P:cellulose catabolic process"/>
    <property type="evidence" value="ECO:0007669"/>
    <property type="project" value="UniProtKB-KW"/>
</dbReference>
<evidence type="ECO:0000256" key="12">
    <source>
        <dbReference type="RuleBase" id="RU361186"/>
    </source>
</evidence>
<evidence type="ECO:0000313" key="16">
    <source>
        <dbReference type="Proteomes" id="UP000000628"/>
    </source>
</evidence>
<dbReference type="STRING" id="471856.Jden_0538"/>
<dbReference type="InterPro" id="IPR008965">
    <property type="entry name" value="CBM2/CBM3_carb-bd_dom_sf"/>
</dbReference>
<evidence type="ECO:0000256" key="13">
    <source>
        <dbReference type="SAM" id="MobiDB-lite"/>
    </source>
</evidence>
<evidence type="ECO:0000256" key="3">
    <source>
        <dbReference type="ARBA" id="ARBA00023001"/>
    </source>
</evidence>
<evidence type="ECO:0000256" key="7">
    <source>
        <dbReference type="ARBA" id="ARBA00023326"/>
    </source>
</evidence>
<feature type="binding site" evidence="9">
    <location>
        <position position="322"/>
    </location>
    <ligand>
        <name>substrate</name>
    </ligand>
</feature>
<dbReference type="InterPro" id="IPR001919">
    <property type="entry name" value="CBD2"/>
</dbReference>
<feature type="binding site" evidence="9">
    <location>
        <position position="387"/>
    </location>
    <ligand>
        <name>substrate</name>
    </ligand>
</feature>
<keyword evidence="4" id="KW-1015">Disulfide bond</keyword>
<dbReference type="InterPro" id="IPR012291">
    <property type="entry name" value="CBM2_carb-bd_dom_sf"/>
</dbReference>
<dbReference type="SMART" id="SM00637">
    <property type="entry name" value="CBD_II"/>
    <property type="match status" value="1"/>
</dbReference>
<dbReference type="OrthoDB" id="309899at2"/>
<dbReference type="Proteomes" id="UP000000628">
    <property type="component" value="Chromosome"/>
</dbReference>
<dbReference type="HOGENOM" id="CLU_015488_3_1_11"/>
<evidence type="ECO:0000256" key="10">
    <source>
        <dbReference type="PROSITE-ProRule" id="PRU10056"/>
    </source>
</evidence>
<keyword evidence="7 12" id="KW-0624">Polysaccharide degradation</keyword>
<keyword evidence="16" id="KW-1185">Reference proteome</keyword>
<dbReference type="eggNOG" id="COG5297">
    <property type="taxonomic scope" value="Bacteria"/>
</dbReference>
<evidence type="ECO:0000256" key="1">
    <source>
        <dbReference type="ARBA" id="ARBA00022729"/>
    </source>
</evidence>
<feature type="region of interest" description="Disordered" evidence="13">
    <location>
        <begin position="380"/>
        <end position="400"/>
    </location>
</feature>
<dbReference type="PANTHER" id="PTHR34876">
    <property type="match status" value="1"/>
</dbReference>
<protein>
    <recommendedName>
        <fullName evidence="12">Glucanase</fullName>
        <ecNumber evidence="12">3.2.1.-</ecNumber>
    </recommendedName>
</protein>
<dbReference type="PRINTS" id="PR00733">
    <property type="entry name" value="GLHYDRLASE6"/>
</dbReference>
<evidence type="ECO:0000256" key="2">
    <source>
        <dbReference type="ARBA" id="ARBA00022801"/>
    </source>
</evidence>
<evidence type="ECO:0000313" key="15">
    <source>
        <dbReference type="EMBL" id="ACV08202.1"/>
    </source>
</evidence>
<dbReference type="EMBL" id="CP001706">
    <property type="protein sequence ID" value="ACV08202.1"/>
    <property type="molecule type" value="Genomic_DNA"/>
</dbReference>
<feature type="active site" description="Proton donor" evidence="8 11">
    <location>
        <position position="281"/>
    </location>
</feature>
<accession>C7R0P5</accession>
<dbReference type="PROSITE" id="PS51173">
    <property type="entry name" value="CBM2"/>
    <property type="match status" value="1"/>
</dbReference>
<feature type="region of interest" description="Disordered" evidence="13">
    <location>
        <begin position="134"/>
        <end position="171"/>
    </location>
</feature>
<dbReference type="KEGG" id="jde:Jden_0538"/>
<dbReference type="PIRSF" id="PIRSF001100">
    <property type="entry name" value="Beta_cellobiohydrolase"/>
    <property type="match status" value="1"/>
</dbReference>
<feature type="binding site" evidence="9">
    <location>
        <position position="206"/>
    </location>
    <ligand>
        <name>substrate</name>
    </ligand>
</feature>
<dbReference type="CAZy" id="GH6">
    <property type="family name" value="Glycoside Hydrolase Family 6"/>
</dbReference>
<comment type="similarity">
    <text evidence="12">Belongs to the glycosyl hydrolase family 6.</text>
</comment>
<evidence type="ECO:0000259" key="14">
    <source>
        <dbReference type="PROSITE" id="PS51173"/>
    </source>
</evidence>
<dbReference type="Gene3D" id="2.60.40.290">
    <property type="match status" value="1"/>
</dbReference>
<evidence type="ECO:0000256" key="11">
    <source>
        <dbReference type="PROSITE-ProRule" id="PRU10057"/>
    </source>
</evidence>
<feature type="binding site" evidence="9">
    <location>
        <position position="418"/>
    </location>
    <ligand>
        <name>substrate</name>
    </ligand>
</feature>
<keyword evidence="5 12" id="KW-0119">Carbohydrate metabolism</keyword>
<dbReference type="Pfam" id="PF01341">
    <property type="entry name" value="Glyco_hydro_6"/>
    <property type="match status" value="1"/>
</dbReference>
<organism evidence="15 16">
    <name type="scientific">Jonesia denitrificans (strain ATCC 14870 / DSM 20603 / BCRC 15368 / CIP 55.134 / JCM 11481 / NBRC 15587 / NCTC 10816 / Prevot 55134)</name>
    <name type="common">Listeria denitrificans</name>
    <dbReference type="NCBI Taxonomy" id="471856"/>
    <lineage>
        <taxon>Bacteria</taxon>
        <taxon>Bacillati</taxon>
        <taxon>Actinomycetota</taxon>
        <taxon>Actinomycetes</taxon>
        <taxon>Micrococcales</taxon>
        <taxon>Jonesiaceae</taxon>
        <taxon>Jonesia</taxon>
    </lineage>
</organism>
<dbReference type="Gene3D" id="3.20.20.40">
    <property type="entry name" value="1, 4-beta cellobiohydrolase"/>
    <property type="match status" value="1"/>
</dbReference>
<dbReference type="InterPro" id="IPR016288">
    <property type="entry name" value="Beta_cellobiohydrolase"/>
</dbReference>
<reference evidence="15 16" key="1">
    <citation type="journal article" date="2009" name="Stand. Genomic Sci.">
        <title>Complete genome sequence of Jonesia denitrificans type strain (Prevot 55134).</title>
        <authorList>
            <person name="Pukall R."/>
            <person name="Gehrich-Schroter G."/>
            <person name="Lapidus A."/>
            <person name="Nolan M."/>
            <person name="Glavina Del Rio T."/>
            <person name="Lucas S."/>
            <person name="Chen F."/>
            <person name="Tice H."/>
            <person name="Pitluck S."/>
            <person name="Cheng J.F."/>
            <person name="Copeland A."/>
            <person name="Saunders E."/>
            <person name="Brettin T."/>
            <person name="Detter J.C."/>
            <person name="Bruce D."/>
            <person name="Goodwin L."/>
            <person name="Pati A."/>
            <person name="Ivanova N."/>
            <person name="Mavromatis K."/>
            <person name="Ovchinnikova G."/>
            <person name="Chen A."/>
            <person name="Palaniappan K."/>
            <person name="Land M."/>
            <person name="Hauser L."/>
            <person name="Chang Y.J."/>
            <person name="Jeffries C.D."/>
            <person name="Chain P."/>
            <person name="Goker M."/>
            <person name="Bristow J."/>
            <person name="Eisen J.A."/>
            <person name="Markowitz V."/>
            <person name="Hugenholtz P."/>
            <person name="Kyrpides N.C."/>
            <person name="Klenk H.P."/>
            <person name="Han C."/>
        </authorList>
    </citation>
    <scope>NUCLEOTIDE SEQUENCE [LARGE SCALE GENOMIC DNA]</scope>
    <source>
        <strain evidence="16">ATCC 14870 / DSM 20603 / BCRC 15368 / CIP 55.134 / JCM 11481 / NBRC 15587 / NCTC 10816 / Prevot 55134</strain>
    </source>
</reference>
<dbReference type="PROSITE" id="PS00656">
    <property type="entry name" value="GLYCOSYL_HYDROL_F6_2"/>
    <property type="match status" value="1"/>
</dbReference>
<evidence type="ECO:0000256" key="6">
    <source>
        <dbReference type="ARBA" id="ARBA00023295"/>
    </source>
</evidence>
<dbReference type="Pfam" id="PF00553">
    <property type="entry name" value="CBM_2"/>
    <property type="match status" value="1"/>
</dbReference>
<feature type="signal peptide" evidence="12">
    <location>
        <begin position="1"/>
        <end position="32"/>
    </location>
</feature>
<evidence type="ECO:0000256" key="5">
    <source>
        <dbReference type="ARBA" id="ARBA00023277"/>
    </source>
</evidence>
<evidence type="ECO:0000256" key="4">
    <source>
        <dbReference type="ARBA" id="ARBA00023157"/>
    </source>
</evidence>
<dbReference type="SUPFAM" id="SSF49384">
    <property type="entry name" value="Carbohydrate-binding domain"/>
    <property type="match status" value="1"/>
</dbReference>
<keyword evidence="1 12" id="KW-0732">Signal</keyword>
<dbReference type="PANTHER" id="PTHR34876:SF4">
    <property type="entry name" value="1,4-BETA-D-GLUCAN CELLOBIOHYDROLASE C-RELATED"/>
    <property type="match status" value="1"/>
</dbReference>
<dbReference type="GO" id="GO:0030247">
    <property type="term" value="F:polysaccharide binding"/>
    <property type="evidence" value="ECO:0007669"/>
    <property type="project" value="UniProtKB-UniRule"/>
</dbReference>
<feature type="chain" id="PRO_5005125760" description="Glucanase" evidence="12">
    <location>
        <begin position="33"/>
        <end position="446"/>
    </location>
</feature>
<dbReference type="EC" id="3.2.1.-" evidence="12"/>
<feature type="binding site" evidence="9">
    <location>
        <position position="414"/>
    </location>
    <ligand>
        <name>substrate</name>
    </ligand>
</feature>
<name>C7R0P5_JONDD</name>
<keyword evidence="2 12" id="KW-0378">Hydrolase</keyword>
<gene>
    <name evidence="15" type="ordered locus">Jden_0538</name>
</gene>
<feature type="compositionally biased region" description="Acidic residues" evidence="13">
    <location>
        <begin position="147"/>
        <end position="163"/>
    </location>
</feature>
<evidence type="ECO:0000256" key="9">
    <source>
        <dbReference type="PIRSR" id="PIRSR001100-2"/>
    </source>
</evidence>
<sequence length="446" mass="45964">MRQRTTSLLTTAALVGAGLIPAALLTAAPAHAAAGCTVDYSIASQWPGGFQGAVTVTNTGDPINSWEITWNEPAGQSIAQAWNATVSQTGNTVTAGNVSWNGALGTNGSTSFGFIGQGSSPTAPTAFTLNGVACSVDGSPVTPPDPEPTDPTDPVDPDPDPTDEPAPNPSALFLDTDTQAYEAWQAASGSDKDLLAKIALTPAARWIGDWDSNSEVTEKVRQLTTDAHEAGKKAAFVAYAIPGRDCGNHSSGGVATSEYANWINAVAQGIVGNPLIVLEPDALPQLGDCDGQGDRAGYLAYAAQTLTNAGAEVYIDAGNSGWKTAEVMAERLQQAGIEHAAGFSLNVSNYHTTADSVAYGQRISDLIGGKKFVVDTSRNGNGSNGEWCNPSGRALGEQPSLNASGAHRGNLWIKLPGESDGSCNGGPAAGQWWQAGALELARNAKW</sequence>
<evidence type="ECO:0000256" key="8">
    <source>
        <dbReference type="PIRSR" id="PIRSR001100-1"/>
    </source>
</evidence>
<feature type="domain" description="CBM2" evidence="14">
    <location>
        <begin position="29"/>
        <end position="137"/>
    </location>
</feature>
<dbReference type="AlphaFoldDB" id="C7R0P5"/>
<proteinExistence type="inferred from homology"/>
<dbReference type="SUPFAM" id="SSF51989">
    <property type="entry name" value="Glycosyl hydrolases family 6, cellulases"/>
    <property type="match status" value="1"/>
</dbReference>
<dbReference type="GO" id="GO:0004553">
    <property type="term" value="F:hydrolase activity, hydrolyzing O-glycosyl compounds"/>
    <property type="evidence" value="ECO:0007669"/>
    <property type="project" value="InterPro"/>
</dbReference>
<dbReference type="InterPro" id="IPR001524">
    <property type="entry name" value="Glyco_hydro_6_CS"/>
</dbReference>
<dbReference type="RefSeq" id="WP_015770831.1">
    <property type="nucleotide sequence ID" value="NC_013174.1"/>
</dbReference>
<dbReference type="CAZy" id="CBM2">
    <property type="family name" value="Carbohydrate-Binding Module Family 2"/>
</dbReference>
<dbReference type="PROSITE" id="PS00655">
    <property type="entry name" value="GLYCOSYL_HYDROL_F6_1"/>
    <property type="match status" value="1"/>
</dbReference>
<dbReference type="InterPro" id="IPR036434">
    <property type="entry name" value="Beta_cellobiohydrolase_sf"/>
</dbReference>
<keyword evidence="6 12" id="KW-0326">Glycosidase</keyword>